<accession>A0A1W1BT42</accession>
<protein>
    <submittedName>
        <fullName evidence="4">Ankyrin repeat protein, putative</fullName>
    </submittedName>
</protein>
<evidence type="ECO:0000313" key="4">
    <source>
        <dbReference type="EMBL" id="SFV56622.1"/>
    </source>
</evidence>
<dbReference type="PROSITE" id="PS50088">
    <property type="entry name" value="ANK_REPEAT"/>
    <property type="match status" value="1"/>
</dbReference>
<evidence type="ECO:0000256" key="1">
    <source>
        <dbReference type="ARBA" id="ARBA00022737"/>
    </source>
</evidence>
<dbReference type="InterPro" id="IPR036770">
    <property type="entry name" value="Ankyrin_rpt-contain_sf"/>
</dbReference>
<reference evidence="4" key="1">
    <citation type="submission" date="2016-10" db="EMBL/GenBank/DDBJ databases">
        <authorList>
            <person name="de Groot N.N."/>
        </authorList>
    </citation>
    <scope>NUCLEOTIDE SEQUENCE</scope>
</reference>
<evidence type="ECO:0000256" key="2">
    <source>
        <dbReference type="ARBA" id="ARBA00023043"/>
    </source>
</evidence>
<dbReference type="PANTHER" id="PTHR24198">
    <property type="entry name" value="ANKYRIN REPEAT AND PROTEIN KINASE DOMAIN-CONTAINING PROTEIN"/>
    <property type="match status" value="1"/>
</dbReference>
<proteinExistence type="predicted"/>
<dbReference type="PANTHER" id="PTHR24198:SF165">
    <property type="entry name" value="ANKYRIN REPEAT-CONTAINING PROTEIN-RELATED"/>
    <property type="match status" value="1"/>
</dbReference>
<evidence type="ECO:0000256" key="3">
    <source>
        <dbReference type="SAM" id="MobiDB-lite"/>
    </source>
</evidence>
<gene>
    <name evidence="4" type="ORF">MNB_SV-14-1697</name>
</gene>
<dbReference type="Gene3D" id="1.25.40.20">
    <property type="entry name" value="Ankyrin repeat-containing domain"/>
    <property type="match status" value="1"/>
</dbReference>
<sequence>MKELAEAIENDSIVKVRALCKAGADLSAPIDAGLEYGLEDPDNMPVLFYAIRKYASIELIEVLLEYGCDIREIDEDGLSAIDIAIKFKREDVVKFCVEKKGMSVNETHRPSGITPIVLSACFNNPSMVELLISYGAELNSKDKNGMSAKDYAKKLGQKKMVAFLHERGAKHSRYPEENITSSATVVNSNPQGDMKNRKAPTEDMGFDSI</sequence>
<feature type="region of interest" description="Disordered" evidence="3">
    <location>
        <begin position="184"/>
        <end position="209"/>
    </location>
</feature>
<dbReference type="Pfam" id="PF00023">
    <property type="entry name" value="Ank"/>
    <property type="match status" value="1"/>
</dbReference>
<dbReference type="InterPro" id="IPR002110">
    <property type="entry name" value="Ankyrin_rpt"/>
</dbReference>
<name>A0A1W1BT42_9ZZZZ</name>
<keyword evidence="1" id="KW-0677">Repeat</keyword>
<dbReference type="AlphaFoldDB" id="A0A1W1BT42"/>
<keyword evidence="2" id="KW-0040">ANK repeat</keyword>
<dbReference type="SMART" id="SM00248">
    <property type="entry name" value="ANK"/>
    <property type="match status" value="4"/>
</dbReference>
<dbReference type="EMBL" id="FPHN01000066">
    <property type="protein sequence ID" value="SFV56622.1"/>
    <property type="molecule type" value="Genomic_DNA"/>
</dbReference>
<dbReference type="SUPFAM" id="SSF48403">
    <property type="entry name" value="Ankyrin repeat"/>
    <property type="match status" value="1"/>
</dbReference>
<organism evidence="4">
    <name type="scientific">hydrothermal vent metagenome</name>
    <dbReference type="NCBI Taxonomy" id="652676"/>
    <lineage>
        <taxon>unclassified sequences</taxon>
        <taxon>metagenomes</taxon>
        <taxon>ecological metagenomes</taxon>
    </lineage>
</organism>
<dbReference type="Pfam" id="PF12796">
    <property type="entry name" value="Ank_2"/>
    <property type="match status" value="1"/>
</dbReference>
<dbReference type="PROSITE" id="PS50297">
    <property type="entry name" value="ANK_REP_REGION"/>
    <property type="match status" value="1"/>
</dbReference>